<sequence length="143" mass="15318">MDPVLLQAGLAIFIQVFIGLFFVVTGVAKLLEPKAKAAAIVRAYKLLPSTIIFPLVKLLPWVEGLVGIGVLVGLALAEIGWWSLWAVIVMLAIYTLAALLTIIRGIKMADCGCFGALNIDASPGATITKNVIMILAVLWLLLY</sequence>
<evidence type="ECO:0000256" key="5">
    <source>
        <dbReference type="SAM" id="Phobius"/>
    </source>
</evidence>
<feature type="transmembrane region" description="Helical" evidence="5">
    <location>
        <begin position="6"/>
        <end position="31"/>
    </location>
</feature>
<feature type="transmembrane region" description="Helical" evidence="5">
    <location>
        <begin position="51"/>
        <end position="76"/>
    </location>
</feature>
<evidence type="ECO:0000313" key="8">
    <source>
        <dbReference type="Proteomes" id="UP000177521"/>
    </source>
</evidence>
<comment type="subcellular location">
    <subcellularLocation>
        <location evidence="1">Membrane</location>
        <topology evidence="1">Multi-pass membrane protein</topology>
    </subcellularLocation>
</comment>
<reference evidence="7 8" key="1">
    <citation type="journal article" date="2016" name="Nat. Commun.">
        <title>Thousands of microbial genomes shed light on interconnected biogeochemical processes in an aquifer system.</title>
        <authorList>
            <person name="Anantharaman K."/>
            <person name="Brown C.T."/>
            <person name="Hug L.A."/>
            <person name="Sharon I."/>
            <person name="Castelle C.J."/>
            <person name="Probst A.J."/>
            <person name="Thomas B.C."/>
            <person name="Singh A."/>
            <person name="Wilkins M.J."/>
            <person name="Karaoz U."/>
            <person name="Brodie E.L."/>
            <person name="Williams K.H."/>
            <person name="Hubbard S.S."/>
            <person name="Banfield J.F."/>
        </authorList>
    </citation>
    <scope>NUCLEOTIDE SEQUENCE [LARGE SCALE GENOMIC DNA]</scope>
</reference>
<feature type="transmembrane region" description="Helical" evidence="5">
    <location>
        <begin position="82"/>
        <end position="103"/>
    </location>
</feature>
<dbReference type="InterPro" id="IPR009908">
    <property type="entry name" value="Methylamine_util_MauE"/>
</dbReference>
<dbReference type="EMBL" id="MEWS01000016">
    <property type="protein sequence ID" value="OGC82559.1"/>
    <property type="molecule type" value="Genomic_DNA"/>
</dbReference>
<keyword evidence="3 5" id="KW-1133">Transmembrane helix</keyword>
<evidence type="ECO:0000256" key="1">
    <source>
        <dbReference type="ARBA" id="ARBA00004141"/>
    </source>
</evidence>
<feature type="domain" description="Methylamine utilisation protein MauE" evidence="6">
    <location>
        <begin position="10"/>
        <end position="142"/>
    </location>
</feature>
<dbReference type="GO" id="GO:0016020">
    <property type="term" value="C:membrane"/>
    <property type="evidence" value="ECO:0007669"/>
    <property type="project" value="UniProtKB-SubCell"/>
</dbReference>
<accession>A0A1F4XLM7</accession>
<dbReference type="GO" id="GO:0030416">
    <property type="term" value="P:methylamine metabolic process"/>
    <property type="evidence" value="ECO:0007669"/>
    <property type="project" value="InterPro"/>
</dbReference>
<comment type="caution">
    <text evidence="7">The sequence shown here is derived from an EMBL/GenBank/DDBJ whole genome shotgun (WGS) entry which is preliminary data.</text>
</comment>
<evidence type="ECO:0000259" key="6">
    <source>
        <dbReference type="Pfam" id="PF07291"/>
    </source>
</evidence>
<name>A0A1F4XLM7_9BACT</name>
<dbReference type="AlphaFoldDB" id="A0A1F4XLM7"/>
<dbReference type="Proteomes" id="UP000177521">
    <property type="component" value="Unassembled WGS sequence"/>
</dbReference>
<proteinExistence type="predicted"/>
<keyword evidence="4 5" id="KW-0472">Membrane</keyword>
<gene>
    <name evidence="7" type="ORF">A2788_01140</name>
</gene>
<protein>
    <recommendedName>
        <fullName evidence="6">Methylamine utilisation protein MauE domain-containing protein</fullName>
    </recommendedName>
</protein>
<evidence type="ECO:0000313" key="7">
    <source>
        <dbReference type="EMBL" id="OGC82559.1"/>
    </source>
</evidence>
<keyword evidence="2 5" id="KW-0812">Transmembrane</keyword>
<dbReference type="UniPathway" id="UPA00895"/>
<feature type="transmembrane region" description="Helical" evidence="5">
    <location>
        <begin position="124"/>
        <end position="142"/>
    </location>
</feature>
<evidence type="ECO:0000256" key="2">
    <source>
        <dbReference type="ARBA" id="ARBA00022692"/>
    </source>
</evidence>
<dbReference type="Pfam" id="PF07291">
    <property type="entry name" value="MauE"/>
    <property type="match status" value="1"/>
</dbReference>
<organism evidence="7 8">
    <name type="scientific">Candidatus Abawacabacteria bacterium RIFCSPHIGHO2_01_FULL_46_8</name>
    <dbReference type="NCBI Taxonomy" id="1817815"/>
    <lineage>
        <taxon>Bacteria</taxon>
        <taxon>Candidatus Abawacaibacteriota</taxon>
    </lineage>
</organism>
<evidence type="ECO:0000256" key="4">
    <source>
        <dbReference type="ARBA" id="ARBA00023136"/>
    </source>
</evidence>
<evidence type="ECO:0000256" key="3">
    <source>
        <dbReference type="ARBA" id="ARBA00022989"/>
    </source>
</evidence>